<dbReference type="Proteomes" id="UP000468531">
    <property type="component" value="Unassembled WGS sequence"/>
</dbReference>
<keyword evidence="3" id="KW-1185">Reference proteome</keyword>
<organism evidence="2 3">
    <name type="scientific">Bradyrhizobium uaiense</name>
    <dbReference type="NCBI Taxonomy" id="2594946"/>
    <lineage>
        <taxon>Bacteria</taxon>
        <taxon>Pseudomonadati</taxon>
        <taxon>Pseudomonadota</taxon>
        <taxon>Alphaproteobacteria</taxon>
        <taxon>Hyphomicrobiales</taxon>
        <taxon>Nitrobacteraceae</taxon>
        <taxon>Bradyrhizobium</taxon>
    </lineage>
</organism>
<evidence type="ECO:0000256" key="1">
    <source>
        <dbReference type="SAM" id="MobiDB-lite"/>
    </source>
</evidence>
<evidence type="ECO:0000313" key="2">
    <source>
        <dbReference type="EMBL" id="NEU97025.1"/>
    </source>
</evidence>
<comment type="caution">
    <text evidence="2">The sequence shown here is derived from an EMBL/GenBank/DDBJ whole genome shotgun (WGS) entry which is preliminary data.</text>
</comment>
<evidence type="ECO:0000313" key="3">
    <source>
        <dbReference type="Proteomes" id="UP000468531"/>
    </source>
</evidence>
<gene>
    <name evidence="2" type="ORF">FNJ47_14555</name>
</gene>
<dbReference type="AlphaFoldDB" id="A0A6P1BF29"/>
<reference evidence="2 3" key="1">
    <citation type="journal article" date="2020" name="Arch. Microbiol.">
        <title>Bradyrhizobium uaiense sp. nov., a new highly efficient cowpea symbiont.</title>
        <authorList>
            <person name="Cabral Michel D."/>
            <person name="Azarias Guimaraes A."/>
            <person name="Martins da Costa E."/>
            <person name="Soares de Carvalho T."/>
            <person name="Balsanelli E."/>
            <person name="Willems A."/>
            <person name="Maltempi de Souza E."/>
            <person name="de Souza Moreira F.M."/>
        </authorList>
    </citation>
    <scope>NUCLEOTIDE SEQUENCE [LARGE SCALE GENOMIC DNA]</scope>
    <source>
        <strain evidence="2 3">UFLA 03-164</strain>
    </source>
</reference>
<name>A0A6P1BF29_9BRAD</name>
<feature type="region of interest" description="Disordered" evidence="1">
    <location>
        <begin position="61"/>
        <end position="96"/>
    </location>
</feature>
<accession>A0A6P1BF29</accession>
<sequence>MAFQRNKPMAADGTTDFSILQNELKGKSKSIILVAFDNVRLKETRPLGWCARAQRLRFQQMTTDRTRKDSAKMQECAPTQKMKQRNQRSYSLPRFS</sequence>
<proteinExistence type="predicted"/>
<protein>
    <submittedName>
        <fullName evidence="2">Uncharacterized protein</fullName>
    </submittedName>
</protein>
<dbReference type="EMBL" id="VKHP01000048">
    <property type="protein sequence ID" value="NEU97025.1"/>
    <property type="molecule type" value="Genomic_DNA"/>
</dbReference>